<reference evidence="3 5" key="2">
    <citation type="submission" date="2016-10" db="EMBL/GenBank/DDBJ databases">
        <authorList>
            <person name="Varghese N."/>
            <person name="Submissions S."/>
        </authorList>
    </citation>
    <scope>NUCLEOTIDE SEQUENCE [LARGE SCALE GENOMIC DNA]</scope>
    <source>
        <strain evidence="3 5">CGMCC 1.7071</strain>
    </source>
</reference>
<dbReference type="EMBL" id="FNXB01000085">
    <property type="protein sequence ID" value="SEI21404.1"/>
    <property type="molecule type" value="Genomic_DNA"/>
</dbReference>
<reference evidence="2" key="3">
    <citation type="submission" date="2016-10" db="EMBL/GenBank/DDBJ databases">
        <authorList>
            <person name="de Groot N.N."/>
        </authorList>
    </citation>
    <scope>NUCLEOTIDE SEQUENCE [LARGE SCALE GENOMIC DNA]</scope>
    <source>
        <strain evidence="2">CCBAU85039</strain>
    </source>
</reference>
<name>A0A1H8WKI9_9HYPH</name>
<accession>A0A1H8WKI9</accession>
<feature type="compositionally biased region" description="Polar residues" evidence="1">
    <location>
        <begin position="1"/>
        <end position="13"/>
    </location>
</feature>
<evidence type="ECO:0000256" key="1">
    <source>
        <dbReference type="SAM" id="MobiDB-lite"/>
    </source>
</evidence>
<dbReference type="Proteomes" id="UP000198939">
    <property type="component" value="Unassembled WGS sequence"/>
</dbReference>
<dbReference type="Proteomes" id="UP000183063">
    <property type="component" value="Unassembled WGS sequence"/>
</dbReference>
<sequence length="288" mass="31509">MVRKTQTAKQHPTQTDHDMVPPQPPEAEDLRTRINILEEEIEQLRFDKFYKQAREEPHDPAALTLAVDKYVRDTGDGWLTVLTSGTRTSLPSGLKVAVTSTANGRDYGTITEGVLDGTRFDVTAGNLDNSYRRVSDLRIKVKHRAGSPVVIDGVSYDLDLTISYKESGTTKNAGPFPAKTAKDPLPYGTHDLEIADYPHPAGSGYGAFGTVWFRIGHNGDRYLHPGRVSLGCMTCAPPNWPDVYRIVNASRMDSRSVGTLEFVAPAVANRVSKSTSAARKPAARKGKA</sequence>
<evidence type="ECO:0000313" key="4">
    <source>
        <dbReference type="Proteomes" id="UP000183063"/>
    </source>
</evidence>
<gene>
    <name evidence="2" type="ORF">RTCCBAU85039_6624</name>
    <name evidence="3" type="ORF">SAMN05216228_10684</name>
</gene>
<reference evidence="4" key="1">
    <citation type="submission" date="2016-10" db="EMBL/GenBank/DDBJ databases">
        <authorList>
            <person name="Wibberg D."/>
        </authorList>
    </citation>
    <scope>NUCLEOTIDE SEQUENCE [LARGE SCALE GENOMIC DNA]</scope>
</reference>
<evidence type="ECO:0000313" key="3">
    <source>
        <dbReference type="EMBL" id="SEP28214.1"/>
    </source>
</evidence>
<dbReference type="AlphaFoldDB" id="A0A1H8WKI9"/>
<feature type="region of interest" description="Disordered" evidence="1">
    <location>
        <begin position="1"/>
        <end position="26"/>
    </location>
</feature>
<evidence type="ECO:0000313" key="2">
    <source>
        <dbReference type="EMBL" id="SEI21404.1"/>
    </source>
</evidence>
<keyword evidence="5" id="KW-1185">Reference proteome</keyword>
<protein>
    <submittedName>
        <fullName evidence="2">Uncharacterized protein</fullName>
    </submittedName>
</protein>
<dbReference type="RefSeq" id="WP_072382057.1">
    <property type="nucleotide sequence ID" value="NZ_FNXB01000085.1"/>
</dbReference>
<dbReference type="STRING" id="501024.RTCCBAU85039_6624"/>
<organism evidence="2 4">
    <name type="scientific">Rhizobium tibeticum</name>
    <dbReference type="NCBI Taxonomy" id="501024"/>
    <lineage>
        <taxon>Bacteria</taxon>
        <taxon>Pseudomonadati</taxon>
        <taxon>Pseudomonadota</taxon>
        <taxon>Alphaproteobacteria</taxon>
        <taxon>Hyphomicrobiales</taxon>
        <taxon>Rhizobiaceae</taxon>
        <taxon>Rhizobium/Agrobacterium group</taxon>
        <taxon>Rhizobium</taxon>
    </lineage>
</organism>
<dbReference type="EMBL" id="FOCV01000068">
    <property type="protein sequence ID" value="SEP28214.1"/>
    <property type="molecule type" value="Genomic_DNA"/>
</dbReference>
<evidence type="ECO:0000313" key="5">
    <source>
        <dbReference type="Proteomes" id="UP000198939"/>
    </source>
</evidence>
<proteinExistence type="predicted"/>
<dbReference type="OrthoDB" id="8772938at2"/>